<keyword evidence="1" id="KW-1133">Transmembrane helix</keyword>
<accession>A0A6J6UK18</accession>
<gene>
    <name evidence="2" type="ORF">UFOPK2761_02536</name>
</gene>
<protein>
    <submittedName>
        <fullName evidence="2">Unannotated protein</fullName>
    </submittedName>
</protein>
<keyword evidence="1" id="KW-0472">Membrane</keyword>
<evidence type="ECO:0000256" key="1">
    <source>
        <dbReference type="SAM" id="Phobius"/>
    </source>
</evidence>
<name>A0A6J6UK18_9ZZZZ</name>
<reference evidence="2" key="1">
    <citation type="submission" date="2020-05" db="EMBL/GenBank/DDBJ databases">
        <authorList>
            <person name="Chiriac C."/>
            <person name="Salcher M."/>
            <person name="Ghai R."/>
            <person name="Kavagutti S V."/>
        </authorList>
    </citation>
    <scope>NUCLEOTIDE SEQUENCE</scope>
</reference>
<proteinExistence type="predicted"/>
<organism evidence="2">
    <name type="scientific">freshwater metagenome</name>
    <dbReference type="NCBI Taxonomy" id="449393"/>
    <lineage>
        <taxon>unclassified sequences</taxon>
        <taxon>metagenomes</taxon>
        <taxon>ecological metagenomes</taxon>
    </lineage>
</organism>
<dbReference type="AlphaFoldDB" id="A0A6J6UK18"/>
<keyword evidence="1" id="KW-0812">Transmembrane</keyword>
<dbReference type="EMBL" id="CAEZYQ010000022">
    <property type="protein sequence ID" value="CAB4759428.1"/>
    <property type="molecule type" value="Genomic_DNA"/>
</dbReference>
<sequence>MDDDRGRLVLDPYERGVLAGWLHVLVGLVVWTS</sequence>
<evidence type="ECO:0000313" key="2">
    <source>
        <dbReference type="EMBL" id="CAB4759428.1"/>
    </source>
</evidence>
<feature type="transmembrane region" description="Helical" evidence="1">
    <location>
        <begin position="12"/>
        <end position="31"/>
    </location>
</feature>